<dbReference type="AlphaFoldDB" id="A0A1J3IDE4"/>
<evidence type="ECO:0000313" key="2">
    <source>
        <dbReference type="EMBL" id="JAU78443.1"/>
    </source>
</evidence>
<dbReference type="EMBL" id="GEVM01027495">
    <property type="protein sequence ID" value="JAU78443.1"/>
    <property type="molecule type" value="Transcribed_RNA"/>
</dbReference>
<organism evidence="2">
    <name type="scientific">Noccaea caerulescens</name>
    <name type="common">Alpine penny-cress</name>
    <name type="synonym">Thlaspi caerulescens</name>
    <dbReference type="NCBI Taxonomy" id="107243"/>
    <lineage>
        <taxon>Eukaryota</taxon>
        <taxon>Viridiplantae</taxon>
        <taxon>Streptophyta</taxon>
        <taxon>Embryophyta</taxon>
        <taxon>Tracheophyta</taxon>
        <taxon>Spermatophyta</taxon>
        <taxon>Magnoliopsida</taxon>
        <taxon>eudicotyledons</taxon>
        <taxon>Gunneridae</taxon>
        <taxon>Pentapetalae</taxon>
        <taxon>rosids</taxon>
        <taxon>malvids</taxon>
        <taxon>Brassicales</taxon>
        <taxon>Brassicaceae</taxon>
        <taxon>Coluteocarpeae</taxon>
        <taxon>Noccaea</taxon>
    </lineage>
</organism>
<sequence>MHICISNRCVNGCMHSLSDCEQPTQNSLVSEFLRCATFIGYGIRLLQKKSDTSSNSNSKIKRPKRAYLDQPKAMQKKIESRRRLLPSHL</sequence>
<name>A0A1J3IDE4_NOCCA</name>
<evidence type="ECO:0000256" key="1">
    <source>
        <dbReference type="SAM" id="MobiDB-lite"/>
    </source>
</evidence>
<accession>A0A1J3IDE4</accession>
<protein>
    <submittedName>
        <fullName evidence="2">Uncharacterized protein</fullName>
    </submittedName>
</protein>
<gene>
    <name evidence="2" type="ORF">MP_TR7895_c5_g1_i1_g.23714</name>
</gene>
<reference evidence="2" key="1">
    <citation type="submission" date="2016-07" db="EMBL/GenBank/DDBJ databases">
        <title>De novo transcriptome assembly of four accessions of the metal hyperaccumulator plant Noccaea caerulescens.</title>
        <authorList>
            <person name="Blande D."/>
            <person name="Halimaa P."/>
            <person name="Tervahauta A.I."/>
            <person name="Aarts M.G."/>
            <person name="Karenlampi S.O."/>
        </authorList>
    </citation>
    <scope>NUCLEOTIDE SEQUENCE</scope>
</reference>
<proteinExistence type="predicted"/>
<feature type="region of interest" description="Disordered" evidence="1">
    <location>
        <begin position="49"/>
        <end position="89"/>
    </location>
</feature>